<dbReference type="EMBL" id="JAJSOF020000027">
    <property type="protein sequence ID" value="KAJ4433561.1"/>
    <property type="molecule type" value="Genomic_DNA"/>
</dbReference>
<reference evidence="1 2" key="1">
    <citation type="journal article" date="2022" name="Allergy">
        <title>Genome assembly and annotation of Periplaneta americana reveal a comprehensive cockroach allergen profile.</title>
        <authorList>
            <person name="Wang L."/>
            <person name="Xiong Q."/>
            <person name="Saelim N."/>
            <person name="Wang L."/>
            <person name="Nong W."/>
            <person name="Wan A.T."/>
            <person name="Shi M."/>
            <person name="Liu X."/>
            <person name="Cao Q."/>
            <person name="Hui J.H.L."/>
            <person name="Sookrung N."/>
            <person name="Leung T.F."/>
            <person name="Tungtrongchitr A."/>
            <person name="Tsui S.K.W."/>
        </authorList>
    </citation>
    <scope>NUCLEOTIDE SEQUENCE [LARGE SCALE GENOMIC DNA]</scope>
    <source>
        <strain evidence="1">PWHHKU_190912</strain>
    </source>
</reference>
<gene>
    <name evidence="1" type="ORF">ANN_15870</name>
</gene>
<dbReference type="PANTHER" id="PTHR47027:SF20">
    <property type="entry name" value="REVERSE TRANSCRIPTASE-LIKE PROTEIN WITH RNA-DIRECTED DNA POLYMERASE DOMAIN"/>
    <property type="match status" value="1"/>
</dbReference>
<dbReference type="PANTHER" id="PTHR47027">
    <property type="entry name" value="REVERSE TRANSCRIPTASE DOMAIN-CONTAINING PROTEIN"/>
    <property type="match status" value="1"/>
</dbReference>
<protein>
    <submittedName>
        <fullName evidence="1">Uncharacterized protein</fullName>
    </submittedName>
</protein>
<proteinExistence type="predicted"/>
<evidence type="ECO:0000313" key="1">
    <source>
        <dbReference type="EMBL" id="KAJ4433561.1"/>
    </source>
</evidence>
<dbReference type="Proteomes" id="UP001148838">
    <property type="component" value="Unassembled WGS sequence"/>
</dbReference>
<accession>A0ABQ8SIA3</accession>
<comment type="caution">
    <text evidence="1">The sequence shown here is derived from an EMBL/GenBank/DDBJ whole genome shotgun (WGS) entry which is preliminary data.</text>
</comment>
<organism evidence="1 2">
    <name type="scientific">Periplaneta americana</name>
    <name type="common">American cockroach</name>
    <name type="synonym">Blatta americana</name>
    <dbReference type="NCBI Taxonomy" id="6978"/>
    <lineage>
        <taxon>Eukaryota</taxon>
        <taxon>Metazoa</taxon>
        <taxon>Ecdysozoa</taxon>
        <taxon>Arthropoda</taxon>
        <taxon>Hexapoda</taxon>
        <taxon>Insecta</taxon>
        <taxon>Pterygota</taxon>
        <taxon>Neoptera</taxon>
        <taxon>Polyneoptera</taxon>
        <taxon>Dictyoptera</taxon>
        <taxon>Blattodea</taxon>
        <taxon>Blattoidea</taxon>
        <taxon>Blattidae</taxon>
        <taxon>Blattinae</taxon>
        <taxon>Periplaneta</taxon>
    </lineage>
</organism>
<sequence>MNQSNLKKHDNHPTTDDNSICDKLFEIMVDISVVVYRGPKVIFKHLMAAFNVHDVTQEICLDDICGILSISRTITTFSSDRDVDGRAKSGKSVILRSCPPQISLQSEPGIKLLPHPKVRGVISLALAQSYLRNMKTLTPRDIRCLSFKPEQRKMFNLVDYKSRALPVVLYGCETWTLTLREEHRLRVFENKVLRKIFGAKRGEFTGEWRKLHNAELHALYSSPDIIRNIKSRRFRWAGHVAHMGESRNAYRVLVGRPEGKRPLGRPRRIWEDNIKMDLREVGYDDRDWINLAQDTDRWRAYVRAAMNLRFYSPELQDMLVFAWQKCGYVTEKDINDFSNVLQTIVRTGNSIFETPGCEEPAVVTCFLLSKNLKVRIYKTVILPVVLYGYETWTLTLREENRLRVFENKVLRKIFGAKRDEVTGEWRKLHNTELHALYSSPDIIRNIKSRRLRWAGHVARMSESRNAYRVLVGRPEGKRPLWRPRRIWEDNVKMDLREVGYDDRDWINLAQDRDQWRSYVRAAMNLRVP</sequence>
<evidence type="ECO:0000313" key="2">
    <source>
        <dbReference type="Proteomes" id="UP001148838"/>
    </source>
</evidence>
<name>A0ABQ8SIA3_PERAM</name>
<keyword evidence="2" id="KW-1185">Reference proteome</keyword>